<gene>
    <name evidence="2" type="ORF">PMAYCL1PPCAC_10437</name>
</gene>
<evidence type="ECO:0000313" key="3">
    <source>
        <dbReference type="Proteomes" id="UP001328107"/>
    </source>
</evidence>
<accession>A0AAN4ZL55</accession>
<comment type="caution">
    <text evidence="2">The sequence shown here is derived from an EMBL/GenBank/DDBJ whole genome shotgun (WGS) entry which is preliminary data.</text>
</comment>
<dbReference type="GO" id="GO:0035615">
    <property type="term" value="F:clathrin adaptor activity"/>
    <property type="evidence" value="ECO:0007669"/>
    <property type="project" value="TreeGrafter"/>
</dbReference>
<dbReference type="InterPro" id="IPR013809">
    <property type="entry name" value="ENTH"/>
</dbReference>
<dbReference type="Proteomes" id="UP001328107">
    <property type="component" value="Unassembled WGS sequence"/>
</dbReference>
<sequence>MKHPCDITKFAFCREKLVSKSVTIVTIMNHAQFVKDQKSAIRKALSKEAIPLKQKHARQIVMGTHQEQTCSLFWGISSQLRLETHPLLTWKFCHLLHCLIRDGHESVPLESYRHLGRLSKLGDFWLHLHAYGEYLGFAAANEQYCSVLGERLEFHRKYPQIPGNLVIPREVLAELKDDVDRTFDASIEILDHLKSMLLLKRRVFEALSLTEGALSPQGQTLLAPVILILSDTDTLYSIILDLIVHLYSVCHPNALVQLRYRFENIHDQIGLFYEQARRQAYITHHVTVPTLEMLPDFERLEMIYFAARARELAFLNDVAELDNEMPMAILPESGQENQPSALLLPD</sequence>
<dbReference type="PROSITE" id="PS50942">
    <property type="entry name" value="ENTH"/>
    <property type="match status" value="1"/>
</dbReference>
<dbReference type="GO" id="GO:0051015">
    <property type="term" value="F:actin filament binding"/>
    <property type="evidence" value="ECO:0007669"/>
    <property type="project" value="TreeGrafter"/>
</dbReference>
<evidence type="ECO:0000313" key="2">
    <source>
        <dbReference type="EMBL" id="GMR40242.1"/>
    </source>
</evidence>
<dbReference type="InterPro" id="IPR030224">
    <property type="entry name" value="Sla2_fam"/>
</dbReference>
<reference evidence="3" key="1">
    <citation type="submission" date="2022-10" db="EMBL/GenBank/DDBJ databases">
        <title>Genome assembly of Pristionchus species.</title>
        <authorList>
            <person name="Yoshida K."/>
            <person name="Sommer R.J."/>
        </authorList>
    </citation>
    <scope>NUCLEOTIDE SEQUENCE [LARGE SCALE GENOMIC DNA]</scope>
    <source>
        <strain evidence="3">RS5460</strain>
    </source>
</reference>
<proteinExistence type="predicted"/>
<dbReference type="Gene3D" id="1.25.40.90">
    <property type="match status" value="1"/>
</dbReference>
<dbReference type="EMBL" id="BTRK01000003">
    <property type="protein sequence ID" value="GMR40242.1"/>
    <property type="molecule type" value="Genomic_DNA"/>
</dbReference>
<dbReference type="InterPro" id="IPR011417">
    <property type="entry name" value="ANTH_dom"/>
</dbReference>
<dbReference type="GO" id="GO:0048268">
    <property type="term" value="P:clathrin coat assembly"/>
    <property type="evidence" value="ECO:0007669"/>
    <property type="project" value="TreeGrafter"/>
</dbReference>
<dbReference type="GO" id="GO:0007015">
    <property type="term" value="P:actin filament organization"/>
    <property type="evidence" value="ECO:0007669"/>
    <property type="project" value="TreeGrafter"/>
</dbReference>
<dbReference type="GO" id="GO:0080025">
    <property type="term" value="F:phosphatidylinositol-3,5-bisphosphate binding"/>
    <property type="evidence" value="ECO:0007669"/>
    <property type="project" value="TreeGrafter"/>
</dbReference>
<dbReference type="GO" id="GO:0043325">
    <property type="term" value="F:phosphatidylinositol-3,4-bisphosphate binding"/>
    <property type="evidence" value="ECO:0007669"/>
    <property type="project" value="TreeGrafter"/>
</dbReference>
<dbReference type="GO" id="GO:0030136">
    <property type="term" value="C:clathrin-coated vesicle"/>
    <property type="evidence" value="ECO:0007669"/>
    <property type="project" value="TreeGrafter"/>
</dbReference>
<keyword evidence="3" id="KW-1185">Reference proteome</keyword>
<dbReference type="AlphaFoldDB" id="A0AAN4ZL55"/>
<name>A0AAN4ZL55_9BILA</name>
<dbReference type="PANTHER" id="PTHR10407:SF15">
    <property type="entry name" value="HUNTINGTIN INTERACTING PROTEIN 1"/>
    <property type="match status" value="1"/>
</dbReference>
<organism evidence="2 3">
    <name type="scientific">Pristionchus mayeri</name>
    <dbReference type="NCBI Taxonomy" id="1317129"/>
    <lineage>
        <taxon>Eukaryota</taxon>
        <taxon>Metazoa</taxon>
        <taxon>Ecdysozoa</taxon>
        <taxon>Nematoda</taxon>
        <taxon>Chromadorea</taxon>
        <taxon>Rhabditida</taxon>
        <taxon>Rhabditina</taxon>
        <taxon>Diplogasteromorpha</taxon>
        <taxon>Diplogasteroidea</taxon>
        <taxon>Neodiplogasteridae</taxon>
        <taxon>Pristionchus</taxon>
    </lineage>
</organism>
<dbReference type="GO" id="GO:0032051">
    <property type="term" value="F:clathrin light chain binding"/>
    <property type="evidence" value="ECO:0007669"/>
    <property type="project" value="TreeGrafter"/>
</dbReference>
<dbReference type="GO" id="GO:0030864">
    <property type="term" value="C:cortical actin cytoskeleton"/>
    <property type="evidence" value="ECO:0007669"/>
    <property type="project" value="TreeGrafter"/>
</dbReference>
<evidence type="ECO:0000259" key="1">
    <source>
        <dbReference type="PROSITE" id="PS50942"/>
    </source>
</evidence>
<dbReference type="PANTHER" id="PTHR10407">
    <property type="entry name" value="HUNTINGTIN INTERACTING PROTEIN 1"/>
    <property type="match status" value="1"/>
</dbReference>
<dbReference type="GO" id="GO:0006897">
    <property type="term" value="P:endocytosis"/>
    <property type="evidence" value="ECO:0007669"/>
    <property type="project" value="InterPro"/>
</dbReference>
<protein>
    <recommendedName>
        <fullName evidence="1">ENTH domain-containing protein</fullName>
    </recommendedName>
</protein>
<dbReference type="SMART" id="SM00273">
    <property type="entry name" value="ENTH"/>
    <property type="match status" value="1"/>
</dbReference>
<dbReference type="SUPFAM" id="SSF48464">
    <property type="entry name" value="ENTH/VHS domain"/>
    <property type="match status" value="1"/>
</dbReference>
<dbReference type="Pfam" id="PF07651">
    <property type="entry name" value="ANTH"/>
    <property type="match status" value="1"/>
</dbReference>
<dbReference type="InterPro" id="IPR008942">
    <property type="entry name" value="ENTH_VHS"/>
</dbReference>
<feature type="domain" description="ENTH" evidence="1">
    <location>
        <begin position="29"/>
        <end position="162"/>
    </location>
</feature>